<protein>
    <submittedName>
        <fullName evidence="1">Uncharacterized protein</fullName>
    </submittedName>
</protein>
<sequence>MVIAIRADLAQVHCAGHRPLQSHAAEHDPRPLSSSYCHYLAKIIAPPSLRASHAKLADPRSPLKNSFIPAVIGSSADMTGPLPLQFAYPKEMKERRRRTIECPRSVNESVPVLMVLRALLQDYMDTICTRTCAAHAEGGRGRRCQEHSLRSPSIKLEDNSAYLLHVSETIRREGHRRQLHRRGSEVSDILVVRPGSSPQDSSTINSIDLKFGMQMLFG</sequence>
<gene>
    <name evidence="1" type="ORF">MSG28_014378</name>
</gene>
<proteinExistence type="predicted"/>
<reference evidence="1 2" key="1">
    <citation type="journal article" date="2022" name="Genome Biol. Evol.">
        <title>The Spruce Budworm Genome: Reconstructing the Evolutionary History of Antifreeze Proteins.</title>
        <authorList>
            <person name="Beliveau C."/>
            <person name="Gagne P."/>
            <person name="Picq S."/>
            <person name="Vernygora O."/>
            <person name="Keeling C.I."/>
            <person name="Pinkney K."/>
            <person name="Doucet D."/>
            <person name="Wen F."/>
            <person name="Johnston J.S."/>
            <person name="Maaroufi H."/>
            <person name="Boyle B."/>
            <person name="Laroche J."/>
            <person name="Dewar K."/>
            <person name="Juretic N."/>
            <person name="Blackburn G."/>
            <person name="Nisole A."/>
            <person name="Brunet B."/>
            <person name="Brandao M."/>
            <person name="Lumley L."/>
            <person name="Duan J."/>
            <person name="Quan G."/>
            <person name="Lucarotti C.J."/>
            <person name="Roe A.D."/>
            <person name="Sperling F.A.H."/>
            <person name="Levesque R.C."/>
            <person name="Cusson M."/>
        </authorList>
    </citation>
    <scope>NUCLEOTIDE SEQUENCE [LARGE SCALE GENOMIC DNA]</scope>
    <source>
        <strain evidence="1">Glfc:IPQL:Cfum</strain>
    </source>
</reference>
<dbReference type="EMBL" id="CM046125">
    <property type="protein sequence ID" value="KAI8423382.1"/>
    <property type="molecule type" value="Genomic_DNA"/>
</dbReference>
<organism evidence="1 2">
    <name type="scientific">Choristoneura fumiferana</name>
    <name type="common">Spruce budworm moth</name>
    <name type="synonym">Archips fumiferana</name>
    <dbReference type="NCBI Taxonomy" id="7141"/>
    <lineage>
        <taxon>Eukaryota</taxon>
        <taxon>Metazoa</taxon>
        <taxon>Ecdysozoa</taxon>
        <taxon>Arthropoda</taxon>
        <taxon>Hexapoda</taxon>
        <taxon>Insecta</taxon>
        <taxon>Pterygota</taxon>
        <taxon>Neoptera</taxon>
        <taxon>Endopterygota</taxon>
        <taxon>Lepidoptera</taxon>
        <taxon>Glossata</taxon>
        <taxon>Ditrysia</taxon>
        <taxon>Tortricoidea</taxon>
        <taxon>Tortricidae</taxon>
        <taxon>Tortricinae</taxon>
        <taxon>Choristoneura</taxon>
    </lineage>
</organism>
<evidence type="ECO:0000313" key="2">
    <source>
        <dbReference type="Proteomes" id="UP001064048"/>
    </source>
</evidence>
<keyword evidence="2" id="KW-1185">Reference proteome</keyword>
<name>A0ACC0JH06_CHOFU</name>
<accession>A0ACC0JH06</accession>
<dbReference type="Proteomes" id="UP001064048">
    <property type="component" value="Chromosome 25"/>
</dbReference>
<comment type="caution">
    <text evidence="1">The sequence shown here is derived from an EMBL/GenBank/DDBJ whole genome shotgun (WGS) entry which is preliminary data.</text>
</comment>
<evidence type="ECO:0000313" key="1">
    <source>
        <dbReference type="EMBL" id="KAI8423382.1"/>
    </source>
</evidence>